<keyword evidence="1" id="KW-1133">Transmembrane helix</keyword>
<comment type="caution">
    <text evidence="2">The sequence shown here is derived from an EMBL/GenBank/DDBJ whole genome shotgun (WGS) entry which is preliminary data.</text>
</comment>
<dbReference type="EMBL" id="JPVO01000021">
    <property type="protein sequence ID" value="KGR79678.1"/>
    <property type="molecule type" value="Genomic_DNA"/>
</dbReference>
<feature type="transmembrane region" description="Helical" evidence="1">
    <location>
        <begin position="60"/>
        <end position="80"/>
    </location>
</feature>
<accession>A0A0A3IA45</accession>
<name>A0A0A3IA45_9BACL</name>
<dbReference type="RefSeq" id="WP_036197034.1">
    <property type="nucleotide sequence ID" value="NZ_AVCY01000035.1"/>
</dbReference>
<keyword evidence="3" id="KW-1185">Reference proteome</keyword>
<feature type="transmembrane region" description="Helical" evidence="1">
    <location>
        <begin position="6"/>
        <end position="25"/>
    </location>
</feature>
<dbReference type="Proteomes" id="UP000030408">
    <property type="component" value="Unassembled WGS sequence"/>
</dbReference>
<organism evidence="2 3">
    <name type="scientific">Ureibacillus sinduriensis BLB-1 = JCM 15800</name>
    <dbReference type="NCBI Taxonomy" id="1384057"/>
    <lineage>
        <taxon>Bacteria</taxon>
        <taxon>Bacillati</taxon>
        <taxon>Bacillota</taxon>
        <taxon>Bacilli</taxon>
        <taxon>Bacillales</taxon>
        <taxon>Caryophanaceae</taxon>
        <taxon>Ureibacillus</taxon>
    </lineage>
</organism>
<protein>
    <submittedName>
        <fullName evidence="2">Uncharacterized protein</fullName>
    </submittedName>
</protein>
<gene>
    <name evidence="2" type="ORF">CD33_00345</name>
</gene>
<evidence type="ECO:0000313" key="2">
    <source>
        <dbReference type="EMBL" id="KGR79678.1"/>
    </source>
</evidence>
<evidence type="ECO:0000256" key="1">
    <source>
        <dbReference type="SAM" id="Phobius"/>
    </source>
</evidence>
<reference evidence="2 3" key="1">
    <citation type="submission" date="2014-02" db="EMBL/GenBank/DDBJ databases">
        <title>Draft genome sequence of Lysinibacillus sinduriensis JCM 15800.</title>
        <authorList>
            <person name="Zhang F."/>
            <person name="Wang G."/>
            <person name="Zhang L."/>
        </authorList>
    </citation>
    <scope>NUCLEOTIDE SEQUENCE [LARGE SCALE GENOMIC DNA]</scope>
    <source>
        <strain evidence="2 3">JCM 15800</strain>
    </source>
</reference>
<proteinExistence type="predicted"/>
<keyword evidence="1" id="KW-0472">Membrane</keyword>
<evidence type="ECO:0000313" key="3">
    <source>
        <dbReference type="Proteomes" id="UP000030408"/>
    </source>
</evidence>
<dbReference type="OrthoDB" id="9937711at2"/>
<sequence>MEFIVIGIVALLIGIVLIPIGYFEFKEELQSIRAQPLHKKIIIYPLAFFSFINFDSIIGWAFSLGMLLVLSGSAIILLLVF</sequence>
<dbReference type="AlphaFoldDB" id="A0A0A3IA45"/>
<keyword evidence="1" id="KW-0812">Transmembrane</keyword>